<dbReference type="SUPFAM" id="SSF55031">
    <property type="entry name" value="Bacterial exopeptidase dimerisation domain"/>
    <property type="match status" value="1"/>
</dbReference>
<dbReference type="InterPro" id="IPR017439">
    <property type="entry name" value="Amidohydrolase"/>
</dbReference>
<organism evidence="2 3">
    <name type="scientific">Sulfitobacter profundi</name>
    <dbReference type="NCBI Taxonomy" id="2679961"/>
    <lineage>
        <taxon>Bacteria</taxon>
        <taxon>Pseudomonadati</taxon>
        <taxon>Pseudomonadota</taxon>
        <taxon>Alphaproteobacteria</taxon>
        <taxon>Rhodobacterales</taxon>
        <taxon>Roseobacteraceae</taxon>
        <taxon>Sulfitobacter</taxon>
    </lineage>
</organism>
<protein>
    <submittedName>
        <fullName evidence="2">Amidohydrolase</fullName>
    </submittedName>
</protein>
<proteinExistence type="predicted"/>
<dbReference type="PANTHER" id="PTHR11014">
    <property type="entry name" value="PEPTIDASE M20 FAMILY MEMBER"/>
    <property type="match status" value="1"/>
</dbReference>
<keyword evidence="3" id="KW-1185">Reference proteome</keyword>
<evidence type="ECO:0000313" key="3">
    <source>
        <dbReference type="Proteomes" id="UP001596403"/>
    </source>
</evidence>
<name>A0ABW1YYS6_9RHOB</name>
<dbReference type="NCBIfam" id="TIGR01891">
    <property type="entry name" value="amidohydrolases"/>
    <property type="match status" value="1"/>
</dbReference>
<dbReference type="RefSeq" id="WP_386280840.1">
    <property type="nucleotide sequence ID" value="NZ_JBHSWA010000001.1"/>
</dbReference>
<sequence>MGAMASADGVLITVEGTGGHSAQPHMARDPLVCAAAIIGSVQTIVSRTVSPFEQAVVSITSIHGGEAWNVIPDKIQMRCNFRSFSESVSAKIEMELKRICHGTAQAHGCTVHIERPPMTPYPPTVNHPAETRLAIEAMSAVAGAENVHQNLEPVMGSEDFAFFLREVPGAYIFIGNGDSAALHNPAYDFNDDALGYGVAYWTELARRALPCA</sequence>
<keyword evidence="1" id="KW-0378">Hydrolase</keyword>
<evidence type="ECO:0000313" key="2">
    <source>
        <dbReference type="EMBL" id="MFC6641122.1"/>
    </source>
</evidence>
<accession>A0ABW1YYS6</accession>
<reference evidence="3" key="1">
    <citation type="journal article" date="2019" name="Int. J. Syst. Evol. Microbiol.">
        <title>The Global Catalogue of Microorganisms (GCM) 10K type strain sequencing project: providing services to taxonomists for standard genome sequencing and annotation.</title>
        <authorList>
            <consortium name="The Broad Institute Genomics Platform"/>
            <consortium name="The Broad Institute Genome Sequencing Center for Infectious Disease"/>
            <person name="Wu L."/>
            <person name="Ma J."/>
        </authorList>
    </citation>
    <scope>NUCLEOTIDE SEQUENCE [LARGE SCALE GENOMIC DNA]</scope>
    <source>
        <strain evidence="3">NBRC 111368</strain>
    </source>
</reference>
<dbReference type="InterPro" id="IPR002933">
    <property type="entry name" value="Peptidase_M20"/>
</dbReference>
<evidence type="ECO:0000256" key="1">
    <source>
        <dbReference type="ARBA" id="ARBA00022801"/>
    </source>
</evidence>
<gene>
    <name evidence="2" type="ORF">ACFQAU_04535</name>
</gene>
<dbReference type="InterPro" id="IPR036264">
    <property type="entry name" value="Bact_exopeptidase_dim_dom"/>
</dbReference>
<dbReference type="Proteomes" id="UP001596403">
    <property type="component" value="Unassembled WGS sequence"/>
</dbReference>
<dbReference type="EMBL" id="JBHSWA010000001">
    <property type="protein sequence ID" value="MFC6641122.1"/>
    <property type="molecule type" value="Genomic_DNA"/>
</dbReference>
<dbReference type="SUPFAM" id="SSF53187">
    <property type="entry name" value="Zn-dependent exopeptidases"/>
    <property type="match status" value="1"/>
</dbReference>
<dbReference type="Gene3D" id="3.40.630.10">
    <property type="entry name" value="Zn peptidases"/>
    <property type="match status" value="2"/>
</dbReference>
<dbReference type="Pfam" id="PF01546">
    <property type="entry name" value="Peptidase_M20"/>
    <property type="match status" value="1"/>
</dbReference>
<comment type="caution">
    <text evidence="2">The sequence shown here is derived from an EMBL/GenBank/DDBJ whole genome shotgun (WGS) entry which is preliminary data.</text>
</comment>
<dbReference type="PANTHER" id="PTHR11014:SF63">
    <property type="entry name" value="METALLOPEPTIDASE, PUTATIVE (AFU_ORTHOLOGUE AFUA_6G09600)-RELATED"/>
    <property type="match status" value="1"/>
</dbReference>